<keyword evidence="6 13" id="KW-0812">Transmembrane</keyword>
<evidence type="ECO:0000256" key="4">
    <source>
        <dbReference type="ARBA" id="ARBA00022448"/>
    </source>
</evidence>
<name>A0A5B9RGM3_9MUSC</name>
<keyword evidence="7 13" id="KW-0375">Hydrogen ion transport</keyword>
<gene>
    <name evidence="15" type="primary">ATP8</name>
</gene>
<evidence type="ECO:0000256" key="8">
    <source>
        <dbReference type="ARBA" id="ARBA00022989"/>
    </source>
</evidence>
<sequence>MPQMSPLNWMILFIYFSILLFLFSLLTYFSFIPKMPKKLNKQIFPKSFNWKW</sequence>
<reference evidence="15" key="1">
    <citation type="submission" date="2019-05" db="EMBL/GenBank/DDBJ databases">
        <authorList>
            <person name="Trevisan B."/>
            <person name="Alcantara D.M.C."/>
            <person name="Machado D.J."/>
            <person name="Marques F.P.L."/>
            <person name="Lahr D.J.G."/>
        </authorList>
    </citation>
    <scope>NUCLEOTIDE SEQUENCE</scope>
</reference>
<dbReference type="Pfam" id="PF00895">
    <property type="entry name" value="ATP-synt_8"/>
    <property type="match status" value="1"/>
</dbReference>
<keyword evidence="10 13" id="KW-0496">Mitochondrion</keyword>
<evidence type="ECO:0000256" key="10">
    <source>
        <dbReference type="ARBA" id="ARBA00023128"/>
    </source>
</evidence>
<evidence type="ECO:0000256" key="1">
    <source>
        <dbReference type="ARBA" id="ARBA00004304"/>
    </source>
</evidence>
<keyword evidence="4 13" id="KW-0813">Transport</keyword>
<comment type="similarity">
    <text evidence="2 13">Belongs to the ATPase protein 8 family.</text>
</comment>
<evidence type="ECO:0000313" key="15">
    <source>
        <dbReference type="EMBL" id="QEG77634.1"/>
    </source>
</evidence>
<evidence type="ECO:0000256" key="14">
    <source>
        <dbReference type="SAM" id="Phobius"/>
    </source>
</evidence>
<evidence type="ECO:0000256" key="7">
    <source>
        <dbReference type="ARBA" id="ARBA00022781"/>
    </source>
</evidence>
<feature type="transmembrane region" description="Helical" evidence="14">
    <location>
        <begin position="12"/>
        <end position="32"/>
    </location>
</feature>
<evidence type="ECO:0000256" key="13">
    <source>
        <dbReference type="RuleBase" id="RU003661"/>
    </source>
</evidence>
<evidence type="ECO:0000256" key="9">
    <source>
        <dbReference type="ARBA" id="ARBA00023065"/>
    </source>
</evidence>
<comment type="subcellular location">
    <subcellularLocation>
        <location evidence="1 13">Mitochondrion membrane</location>
        <topology evidence="1 13">Single-pass membrane protein</topology>
    </subcellularLocation>
</comment>
<dbReference type="GeneID" id="41796808"/>
<accession>A0A5B9RGM3</accession>
<evidence type="ECO:0000256" key="2">
    <source>
        <dbReference type="ARBA" id="ARBA00008892"/>
    </source>
</evidence>
<dbReference type="GO" id="GO:0015078">
    <property type="term" value="F:proton transmembrane transporter activity"/>
    <property type="evidence" value="ECO:0007669"/>
    <property type="project" value="InterPro"/>
</dbReference>
<evidence type="ECO:0000256" key="12">
    <source>
        <dbReference type="ARBA" id="ARBA00024864"/>
    </source>
</evidence>
<dbReference type="GO" id="GO:0031966">
    <property type="term" value="C:mitochondrial membrane"/>
    <property type="evidence" value="ECO:0007669"/>
    <property type="project" value="UniProtKB-SubCell"/>
</dbReference>
<dbReference type="GO" id="GO:0015986">
    <property type="term" value="P:proton motive force-driven ATP synthesis"/>
    <property type="evidence" value="ECO:0007669"/>
    <property type="project" value="InterPro"/>
</dbReference>
<evidence type="ECO:0000256" key="5">
    <source>
        <dbReference type="ARBA" id="ARBA00022547"/>
    </source>
</evidence>
<geneLocation type="mitochondrion" evidence="15"/>
<evidence type="ECO:0000256" key="3">
    <source>
        <dbReference type="ARBA" id="ARBA00011291"/>
    </source>
</evidence>
<protein>
    <recommendedName>
        <fullName evidence="13">ATP synthase complex subunit 8</fullName>
    </recommendedName>
</protein>
<dbReference type="AlphaFoldDB" id="A0A5B9RGM3"/>
<proteinExistence type="inferred from homology"/>
<comment type="subunit">
    <text evidence="3">F-type ATPases have 2 components, CF(1) - the catalytic core - and CF(0) - the membrane proton channel.</text>
</comment>
<keyword evidence="8 14" id="KW-1133">Transmembrane helix</keyword>
<organism evidence="15">
    <name type="scientific">Paradyschiria parvula</name>
    <dbReference type="NCBI Taxonomy" id="2572155"/>
    <lineage>
        <taxon>Eukaryota</taxon>
        <taxon>Metazoa</taxon>
        <taxon>Ecdysozoa</taxon>
        <taxon>Arthropoda</taxon>
        <taxon>Hexapoda</taxon>
        <taxon>Insecta</taxon>
        <taxon>Pterygota</taxon>
        <taxon>Neoptera</taxon>
        <taxon>Endopterygota</taxon>
        <taxon>Diptera</taxon>
        <taxon>Brachycera</taxon>
        <taxon>Muscomorpha</taxon>
        <taxon>Hippoboscoidea</taxon>
        <taxon>Streblidae</taxon>
        <taxon>Trichobiinae</taxon>
        <taxon>Paradyschiria</taxon>
    </lineage>
</organism>
<dbReference type="InterPro" id="IPR001421">
    <property type="entry name" value="ATP8_metazoa"/>
</dbReference>
<keyword evidence="11 14" id="KW-0472">Membrane</keyword>
<comment type="function">
    <text evidence="12">Mitochondrial membrane ATP synthase (F(1)F(0) ATP synthase or Complex V) produces ATP from ADP in the presence of a proton gradient across the membrane which is generated by electron transport complexes of the respiratory chain. F-type ATPases consist of two structural domains, F(1) - containing the extramembraneous catalytic core and F(0) - containing the membrane proton channel, linked together by a central stalk and a peripheral stalk. During catalysis, ATP synthesis in the catalytic domain of F(1) is coupled via a rotary mechanism of the central stalk subunits to proton translocation. Part of the complex F(0) domain. Minor subunit located with subunit a in the membrane.</text>
</comment>
<dbReference type="CTD" id="4509"/>
<dbReference type="RefSeq" id="YP_009691999.1">
    <property type="nucleotide sequence ID" value="NC_044702.1"/>
</dbReference>
<dbReference type="GO" id="GO:0045259">
    <property type="term" value="C:proton-transporting ATP synthase complex"/>
    <property type="evidence" value="ECO:0007669"/>
    <property type="project" value="UniProtKB-KW"/>
</dbReference>
<evidence type="ECO:0000256" key="6">
    <source>
        <dbReference type="ARBA" id="ARBA00022692"/>
    </source>
</evidence>
<keyword evidence="9 13" id="KW-0406">Ion transport</keyword>
<keyword evidence="5 13" id="KW-0138">CF(0)</keyword>
<evidence type="ECO:0000256" key="11">
    <source>
        <dbReference type="ARBA" id="ARBA00023136"/>
    </source>
</evidence>
<dbReference type="EMBL" id="MK896865">
    <property type="protein sequence ID" value="QEG77634.1"/>
    <property type="molecule type" value="Genomic_DNA"/>
</dbReference>